<evidence type="ECO:0000256" key="3">
    <source>
        <dbReference type="RuleBase" id="RU003616"/>
    </source>
</evidence>
<evidence type="ECO:0000259" key="5">
    <source>
        <dbReference type="PROSITE" id="PS01031"/>
    </source>
</evidence>
<accession>A0ABP0JLY1</accession>
<evidence type="ECO:0000256" key="4">
    <source>
        <dbReference type="SAM" id="MobiDB-lite"/>
    </source>
</evidence>
<name>A0ABP0JLY1_9DINO</name>
<reference evidence="6 7" key="1">
    <citation type="submission" date="2024-02" db="EMBL/GenBank/DDBJ databases">
        <authorList>
            <person name="Chen Y."/>
            <person name="Shah S."/>
            <person name="Dougan E. K."/>
            <person name="Thang M."/>
            <person name="Chan C."/>
        </authorList>
    </citation>
    <scope>NUCLEOTIDE SEQUENCE [LARGE SCALE GENOMIC DNA]</scope>
</reference>
<dbReference type="EMBL" id="CAXAMM010007778">
    <property type="protein sequence ID" value="CAK9015276.1"/>
    <property type="molecule type" value="Genomic_DNA"/>
</dbReference>
<dbReference type="Gene3D" id="2.60.40.790">
    <property type="match status" value="1"/>
</dbReference>
<dbReference type="InterPro" id="IPR031107">
    <property type="entry name" value="Small_HSP"/>
</dbReference>
<gene>
    <name evidence="6" type="ORF">SCF082_LOCUS12687</name>
</gene>
<dbReference type="PANTHER" id="PTHR11527">
    <property type="entry name" value="HEAT-SHOCK PROTEIN 20 FAMILY MEMBER"/>
    <property type="match status" value="1"/>
</dbReference>
<comment type="similarity">
    <text evidence="2 3">Belongs to the small heat shock protein (HSP20) family.</text>
</comment>
<evidence type="ECO:0000256" key="2">
    <source>
        <dbReference type="PROSITE-ProRule" id="PRU00285"/>
    </source>
</evidence>
<proteinExistence type="inferred from homology"/>
<protein>
    <submittedName>
        <fullName evidence="6">Heat shock protein 16 (16 kDa heat shock protein)</fullName>
    </submittedName>
</protein>
<dbReference type="CDD" id="cd06464">
    <property type="entry name" value="ACD_sHsps-like"/>
    <property type="match status" value="1"/>
</dbReference>
<evidence type="ECO:0000256" key="1">
    <source>
        <dbReference type="ARBA" id="ARBA00023016"/>
    </source>
</evidence>
<dbReference type="InterPro" id="IPR008978">
    <property type="entry name" value="HSP20-like_chaperone"/>
</dbReference>
<dbReference type="Pfam" id="PF00011">
    <property type="entry name" value="HSP20"/>
    <property type="match status" value="1"/>
</dbReference>
<dbReference type="SUPFAM" id="SSF49764">
    <property type="entry name" value="HSP20-like chaperones"/>
    <property type="match status" value="1"/>
</dbReference>
<sequence>NESSKNQTTETKRKRKLGQETMMAFRAPANKLARSDNLVDALFSGFAQPLTRMHSQDMPLSKGLAMNLTETKDALVCTVDTPGVNKEEIHVTCEDGVLTIAADHKEEKSGGDEDAHTHWQERFVGHASRSIKLPDYVDTDKIAAKQENGVLTLTIPKKAEETPKSKKIAIA</sequence>
<keyword evidence="1 6" id="KW-0346">Stress response</keyword>
<dbReference type="InterPro" id="IPR002068">
    <property type="entry name" value="A-crystallin/Hsp20_dom"/>
</dbReference>
<dbReference type="PROSITE" id="PS01031">
    <property type="entry name" value="SHSP"/>
    <property type="match status" value="1"/>
</dbReference>
<feature type="domain" description="SHSP" evidence="5">
    <location>
        <begin position="55"/>
        <end position="171"/>
    </location>
</feature>
<organism evidence="6 7">
    <name type="scientific">Durusdinium trenchii</name>
    <dbReference type="NCBI Taxonomy" id="1381693"/>
    <lineage>
        <taxon>Eukaryota</taxon>
        <taxon>Sar</taxon>
        <taxon>Alveolata</taxon>
        <taxon>Dinophyceae</taxon>
        <taxon>Suessiales</taxon>
        <taxon>Symbiodiniaceae</taxon>
        <taxon>Durusdinium</taxon>
    </lineage>
</organism>
<evidence type="ECO:0000313" key="6">
    <source>
        <dbReference type="EMBL" id="CAK9015276.1"/>
    </source>
</evidence>
<feature type="non-terminal residue" evidence="6">
    <location>
        <position position="1"/>
    </location>
</feature>
<feature type="region of interest" description="Disordered" evidence="4">
    <location>
        <begin position="1"/>
        <end position="21"/>
    </location>
</feature>
<keyword evidence="7" id="KW-1185">Reference proteome</keyword>
<comment type="caution">
    <text evidence="6">The sequence shown here is derived from an EMBL/GenBank/DDBJ whole genome shotgun (WGS) entry which is preliminary data.</text>
</comment>
<dbReference type="Proteomes" id="UP001642464">
    <property type="component" value="Unassembled WGS sequence"/>
</dbReference>
<evidence type="ECO:0000313" key="7">
    <source>
        <dbReference type="Proteomes" id="UP001642464"/>
    </source>
</evidence>